<dbReference type="PANTHER" id="PTHR11766">
    <property type="entry name" value="TYROSYL-TRNA SYNTHETASE"/>
    <property type="match status" value="1"/>
</dbReference>
<evidence type="ECO:0000256" key="10">
    <source>
        <dbReference type="NCBIfam" id="TIGR00234"/>
    </source>
</evidence>
<dbReference type="GO" id="GO:0006437">
    <property type="term" value="P:tyrosyl-tRNA aminoacylation"/>
    <property type="evidence" value="ECO:0007669"/>
    <property type="project" value="UniProtKB-UniRule"/>
</dbReference>
<evidence type="ECO:0000256" key="1">
    <source>
        <dbReference type="ARBA" id="ARBA00013160"/>
    </source>
</evidence>
<proteinExistence type="inferred from homology"/>
<dbReference type="InterPro" id="IPR002307">
    <property type="entry name" value="Tyr-tRNA-ligase"/>
</dbReference>
<dbReference type="SUPFAM" id="SSF52374">
    <property type="entry name" value="Nucleotidylyl transferase"/>
    <property type="match status" value="1"/>
</dbReference>
<evidence type="ECO:0000256" key="8">
    <source>
        <dbReference type="ARBA" id="ARBA00023146"/>
    </source>
</evidence>
<reference evidence="15" key="1">
    <citation type="submission" date="2017-09" db="EMBL/GenBank/DDBJ databases">
        <title>Depth-based differentiation of microbial function through sediment-hosted aquifers and enrichment of novel symbionts in the deep terrestrial subsurface.</title>
        <authorList>
            <person name="Probst A.J."/>
            <person name="Ladd B."/>
            <person name="Jarett J.K."/>
            <person name="Geller-Mcgrath D.E."/>
            <person name="Sieber C.M.K."/>
            <person name="Emerson J.B."/>
            <person name="Anantharaman K."/>
            <person name="Thomas B.C."/>
            <person name="Malmstrom R."/>
            <person name="Stieglmeier M."/>
            <person name="Klingl A."/>
            <person name="Woyke T."/>
            <person name="Ryan C.M."/>
            <person name="Banfield J.F."/>
        </authorList>
    </citation>
    <scope>NUCLEOTIDE SEQUENCE [LARGE SCALE GENOMIC DNA]</scope>
</reference>
<dbReference type="SUPFAM" id="SSF55174">
    <property type="entry name" value="Alpha-L RNA-binding motif"/>
    <property type="match status" value="1"/>
</dbReference>
<dbReference type="GO" id="GO:0004831">
    <property type="term" value="F:tyrosine-tRNA ligase activity"/>
    <property type="evidence" value="ECO:0007669"/>
    <property type="project" value="UniProtKB-UniRule"/>
</dbReference>
<evidence type="ECO:0000256" key="2">
    <source>
        <dbReference type="ARBA" id="ARBA00022490"/>
    </source>
</evidence>
<evidence type="ECO:0000259" key="13">
    <source>
        <dbReference type="SMART" id="SM00363"/>
    </source>
</evidence>
<keyword evidence="7 12" id="KW-0648">Protein biosynthesis</keyword>
<keyword evidence="4 12" id="KW-0547">Nucleotide-binding</keyword>
<dbReference type="InterPro" id="IPR024088">
    <property type="entry name" value="Tyr-tRNA-ligase_bac-type"/>
</dbReference>
<dbReference type="GO" id="GO:0003723">
    <property type="term" value="F:RNA binding"/>
    <property type="evidence" value="ECO:0007669"/>
    <property type="project" value="UniProtKB-KW"/>
</dbReference>
<protein>
    <recommendedName>
        <fullName evidence="1 10">Tyrosine--tRNA ligase</fullName>
        <ecNumber evidence="1 10">6.1.1.1</ecNumber>
    </recommendedName>
</protein>
<dbReference type="InterPro" id="IPR002942">
    <property type="entry name" value="S4_RNA-bd"/>
</dbReference>
<dbReference type="InterPro" id="IPR036986">
    <property type="entry name" value="S4_RNA-bd_sf"/>
</dbReference>
<dbReference type="AlphaFoldDB" id="A0A2M6WDI3"/>
<dbReference type="EMBL" id="PFBO01000005">
    <property type="protein sequence ID" value="PIT90823.1"/>
    <property type="molecule type" value="Genomic_DNA"/>
</dbReference>
<evidence type="ECO:0000256" key="9">
    <source>
        <dbReference type="ARBA" id="ARBA00048248"/>
    </source>
</evidence>
<evidence type="ECO:0000256" key="11">
    <source>
        <dbReference type="PROSITE-ProRule" id="PRU00182"/>
    </source>
</evidence>
<evidence type="ECO:0000256" key="3">
    <source>
        <dbReference type="ARBA" id="ARBA00022598"/>
    </source>
</evidence>
<evidence type="ECO:0000313" key="14">
    <source>
        <dbReference type="EMBL" id="PIT90823.1"/>
    </source>
</evidence>
<accession>A0A2M6WDI3</accession>
<dbReference type="FunFam" id="3.10.290.10:FF:000022">
    <property type="entry name" value="Tyrosine--tRNA ligase"/>
    <property type="match status" value="1"/>
</dbReference>
<evidence type="ECO:0000256" key="7">
    <source>
        <dbReference type="ARBA" id="ARBA00022917"/>
    </source>
</evidence>
<dbReference type="InterPro" id="IPR054608">
    <property type="entry name" value="SYY-like_C"/>
</dbReference>
<dbReference type="Pfam" id="PF22421">
    <property type="entry name" value="SYY_C-terminal"/>
    <property type="match status" value="1"/>
</dbReference>
<comment type="catalytic activity">
    <reaction evidence="9">
        <text>tRNA(Tyr) + L-tyrosine + ATP = L-tyrosyl-tRNA(Tyr) + AMP + diphosphate + H(+)</text>
        <dbReference type="Rhea" id="RHEA:10220"/>
        <dbReference type="Rhea" id="RHEA-COMP:9706"/>
        <dbReference type="Rhea" id="RHEA-COMP:9707"/>
        <dbReference type="ChEBI" id="CHEBI:15378"/>
        <dbReference type="ChEBI" id="CHEBI:30616"/>
        <dbReference type="ChEBI" id="CHEBI:33019"/>
        <dbReference type="ChEBI" id="CHEBI:58315"/>
        <dbReference type="ChEBI" id="CHEBI:78442"/>
        <dbReference type="ChEBI" id="CHEBI:78536"/>
        <dbReference type="ChEBI" id="CHEBI:456215"/>
        <dbReference type="EC" id="6.1.1.1"/>
    </reaction>
</comment>
<dbReference type="Gene3D" id="3.10.290.10">
    <property type="entry name" value="RNA-binding S4 domain"/>
    <property type="match status" value="1"/>
</dbReference>
<keyword evidence="2" id="KW-0963">Cytoplasm</keyword>
<keyword evidence="8 12" id="KW-0030">Aminoacyl-tRNA synthetase</keyword>
<evidence type="ECO:0000256" key="4">
    <source>
        <dbReference type="ARBA" id="ARBA00022741"/>
    </source>
</evidence>
<dbReference type="Pfam" id="PF00579">
    <property type="entry name" value="tRNA-synt_1b"/>
    <property type="match status" value="1"/>
</dbReference>
<comment type="caution">
    <text evidence="14">The sequence shown here is derived from an EMBL/GenBank/DDBJ whole genome shotgun (WGS) entry which is preliminary data.</text>
</comment>
<dbReference type="PANTHER" id="PTHR11766:SF1">
    <property type="entry name" value="TYROSINE--TRNA LIGASE"/>
    <property type="match status" value="1"/>
</dbReference>
<dbReference type="Proteomes" id="UP000230543">
    <property type="component" value="Unassembled WGS sequence"/>
</dbReference>
<evidence type="ECO:0000256" key="12">
    <source>
        <dbReference type="RuleBase" id="RU363036"/>
    </source>
</evidence>
<dbReference type="Gene3D" id="1.10.240.10">
    <property type="entry name" value="Tyrosyl-Transfer RNA Synthetase"/>
    <property type="match status" value="1"/>
</dbReference>
<evidence type="ECO:0000256" key="5">
    <source>
        <dbReference type="ARBA" id="ARBA00022840"/>
    </source>
</evidence>
<evidence type="ECO:0000256" key="6">
    <source>
        <dbReference type="ARBA" id="ARBA00022884"/>
    </source>
</evidence>
<sequence>MTKVITDSKKIEELLTRGVDEVIQLNDLKKKLLSGKKLRVKLGIDPTSPNLHLGRAIPLLKLRDFQELGHQLVFIVGDFTGVIGDTSDKDSERPMLTTEAIRQNMKDYVKQASKVIDIKRAEVHYNSKWLKKLTYDEIGQQADQFSVAEFIARENIKKRMDQGKRVSLREVLYPLMQGYDSVMVKADVEVGGTDQRFNLLAGRKLQEYFNQAAQNIIMGPLMEGTDGRKMSSSWGNTVNLTHQPSEMFGKLMSIPDELIIKYFTLATRVSLNDIKGIESQLKAGANPRDVKAKLAKEIVKMYHGDKAALESEEAFEKQFKNKEIPDDIKEVKITHRKIDIIDLLVEAKLVASKSEGRRMVEQGGVRLDGEKIISLAEIEIKSGMVIQVGKRKFARIK</sequence>
<dbReference type="EC" id="6.1.1.1" evidence="1 10"/>
<organism evidence="14 15">
    <name type="scientific">Candidatus Komeilibacteria bacterium CG10_big_fil_rev_8_21_14_0_10_41_13</name>
    <dbReference type="NCBI Taxonomy" id="1974476"/>
    <lineage>
        <taxon>Bacteria</taxon>
        <taxon>Candidatus Komeiliibacteriota</taxon>
    </lineage>
</organism>
<dbReference type="GO" id="GO:0005829">
    <property type="term" value="C:cytosol"/>
    <property type="evidence" value="ECO:0007669"/>
    <property type="project" value="TreeGrafter"/>
</dbReference>
<dbReference type="InterPro" id="IPR014729">
    <property type="entry name" value="Rossmann-like_a/b/a_fold"/>
</dbReference>
<dbReference type="SMART" id="SM00363">
    <property type="entry name" value="S4"/>
    <property type="match status" value="1"/>
</dbReference>
<evidence type="ECO:0000313" key="15">
    <source>
        <dbReference type="Proteomes" id="UP000230543"/>
    </source>
</evidence>
<dbReference type="InterPro" id="IPR002305">
    <property type="entry name" value="aa-tRNA-synth_Ic"/>
</dbReference>
<gene>
    <name evidence="14" type="ORF">COU22_00070</name>
</gene>
<keyword evidence="6 11" id="KW-0694">RNA-binding</keyword>
<dbReference type="CDD" id="cd00805">
    <property type="entry name" value="TyrRS_core"/>
    <property type="match status" value="1"/>
</dbReference>
<dbReference type="PRINTS" id="PR01040">
    <property type="entry name" value="TRNASYNTHTYR"/>
</dbReference>
<name>A0A2M6WDI3_9BACT</name>
<feature type="domain" description="RNA-binding S4" evidence="13">
    <location>
        <begin position="339"/>
        <end position="397"/>
    </location>
</feature>
<comment type="similarity">
    <text evidence="12">Belongs to the class-I aminoacyl-tRNA synthetase family.</text>
</comment>
<dbReference type="Gene3D" id="3.40.50.620">
    <property type="entry name" value="HUPs"/>
    <property type="match status" value="1"/>
</dbReference>
<keyword evidence="3 12" id="KW-0436">Ligase</keyword>
<keyword evidence="5 12" id="KW-0067">ATP-binding</keyword>
<dbReference type="NCBIfam" id="TIGR00234">
    <property type="entry name" value="tyrS"/>
    <property type="match status" value="1"/>
</dbReference>
<dbReference type="PROSITE" id="PS50889">
    <property type="entry name" value="S4"/>
    <property type="match status" value="1"/>
</dbReference>
<dbReference type="GO" id="GO:0005524">
    <property type="term" value="F:ATP binding"/>
    <property type="evidence" value="ECO:0007669"/>
    <property type="project" value="UniProtKB-KW"/>
</dbReference>